<feature type="transmembrane region" description="Helical" evidence="7">
    <location>
        <begin position="133"/>
        <end position="151"/>
    </location>
</feature>
<dbReference type="PANTHER" id="PTHR37422">
    <property type="entry name" value="TEICHURONIC ACID BIOSYNTHESIS PROTEIN TUAE"/>
    <property type="match status" value="1"/>
</dbReference>
<sequence length="771" mass="85458">MTTRQSGKKQTASLKPQPAVKETDLSNGNKVKGSKGEFIRKSIFFLLLLSLFTPLVYSASSFFGFVAIRGLYFRILAEGMALLWLFLPARHNASGSWLQLSLILFLLIVALADTAGVDPAQSIFSGFMRMEGFTGYLHLGLYALVVSGTGLTSKQWDWLFIASTAIALSVLVIGYVSPTGWLGDHYRFVATVGQPAFLAAYLLIHIFLAIYIGTKATWISTTIRIPVILFVCVALSWGIVLSGARSGILGLGGGLVLWGLSWLWNRFRSLPLLIGVAGMAVISLVGSYWLLQRKPLFQTIAGVNRLTNLSGGNNTLPARQITNAMAFRSFLDHPLRGWGQENYSYAFPKNYDADLVAGDGTEWYDRIHCVPLEWAFSAGIPGIIAWLAIWVFFLLKIRSFSAPEAGVLLAVGGGYFIFGLLNPDNLLAAQFFFLLTGFVGKETDQRAGTIFRFLAQGRNAVKIGLAALIAWLGYVSINAGLTLKKLNSQVTETNGFERMNKLKAIYDQSIIGRYEVADLVADFAISVWQEPNAPIEAKKFCYNQALAVMENQRLEQPDYGRLLLRVSSLHSSAGEFGKAVQAIQQSMAIDGPKRPATWMLLGDAYLSQGKPENALDAYRRAADLQPEWQLPLIMQAQAAAFRMDKQAVYSLTNRLTTRGLIEHLASVKQAYQRISDLPGFISRISAVPEGERFMFNRQVYHEWALTAFDLSLTQQTVAALNDFDRHFMEYHARFSRSEIDQLIANSQLGIRPDKLMEISARLPVSDSVPEW</sequence>
<feature type="region of interest" description="Disordered" evidence="6">
    <location>
        <begin position="1"/>
        <end position="28"/>
    </location>
</feature>
<dbReference type="Pfam" id="PF00515">
    <property type="entry name" value="TPR_1"/>
    <property type="match status" value="1"/>
</dbReference>
<gene>
    <name evidence="9" type="ORF">BLX24_20450</name>
</gene>
<feature type="transmembrane region" description="Helical" evidence="7">
    <location>
        <begin position="374"/>
        <end position="395"/>
    </location>
</feature>
<dbReference type="EMBL" id="MORL01000013">
    <property type="protein sequence ID" value="OIN57349.1"/>
    <property type="molecule type" value="Genomic_DNA"/>
</dbReference>
<dbReference type="PROSITE" id="PS50005">
    <property type="entry name" value="TPR"/>
    <property type="match status" value="1"/>
</dbReference>
<organism evidence="9 10">
    <name type="scientific">Arsenicibacter rosenii</name>
    <dbReference type="NCBI Taxonomy" id="1750698"/>
    <lineage>
        <taxon>Bacteria</taxon>
        <taxon>Pseudomonadati</taxon>
        <taxon>Bacteroidota</taxon>
        <taxon>Cytophagia</taxon>
        <taxon>Cytophagales</taxon>
        <taxon>Spirosomataceae</taxon>
        <taxon>Arsenicibacter</taxon>
    </lineage>
</organism>
<dbReference type="SMART" id="SM00028">
    <property type="entry name" value="TPR"/>
    <property type="match status" value="2"/>
</dbReference>
<dbReference type="SUPFAM" id="SSF48452">
    <property type="entry name" value="TPR-like"/>
    <property type="match status" value="1"/>
</dbReference>
<evidence type="ECO:0000259" key="8">
    <source>
        <dbReference type="Pfam" id="PF04932"/>
    </source>
</evidence>
<evidence type="ECO:0000256" key="4">
    <source>
        <dbReference type="ARBA" id="ARBA00023136"/>
    </source>
</evidence>
<evidence type="ECO:0000313" key="10">
    <source>
        <dbReference type="Proteomes" id="UP000181790"/>
    </source>
</evidence>
<comment type="subcellular location">
    <subcellularLocation>
        <location evidence="1">Membrane</location>
        <topology evidence="1">Multi-pass membrane protein</topology>
    </subcellularLocation>
</comment>
<evidence type="ECO:0000313" key="9">
    <source>
        <dbReference type="EMBL" id="OIN57349.1"/>
    </source>
</evidence>
<dbReference type="InterPro" id="IPR019734">
    <property type="entry name" value="TPR_rpt"/>
</dbReference>
<keyword evidence="5" id="KW-0802">TPR repeat</keyword>
<evidence type="ECO:0000256" key="2">
    <source>
        <dbReference type="ARBA" id="ARBA00022692"/>
    </source>
</evidence>
<feature type="transmembrane region" description="Helical" evidence="7">
    <location>
        <begin position="272"/>
        <end position="291"/>
    </location>
</feature>
<dbReference type="InterPro" id="IPR007016">
    <property type="entry name" value="O-antigen_ligase-rel_domated"/>
</dbReference>
<dbReference type="AlphaFoldDB" id="A0A1S2VF63"/>
<accession>A0A1S2VF63</accession>
<dbReference type="InterPro" id="IPR051533">
    <property type="entry name" value="WaaL-like"/>
</dbReference>
<proteinExistence type="predicted"/>
<evidence type="ECO:0000256" key="3">
    <source>
        <dbReference type="ARBA" id="ARBA00022989"/>
    </source>
</evidence>
<dbReference type="GO" id="GO:0016020">
    <property type="term" value="C:membrane"/>
    <property type="evidence" value="ECO:0007669"/>
    <property type="project" value="UniProtKB-SubCell"/>
</dbReference>
<feature type="transmembrane region" description="Helical" evidence="7">
    <location>
        <begin position="96"/>
        <end position="113"/>
    </location>
</feature>
<dbReference type="Gene3D" id="1.25.40.10">
    <property type="entry name" value="Tetratricopeptide repeat domain"/>
    <property type="match status" value="1"/>
</dbReference>
<comment type="caution">
    <text evidence="9">The sequence shown here is derived from an EMBL/GenBank/DDBJ whole genome shotgun (WGS) entry which is preliminary data.</text>
</comment>
<dbReference type="PANTHER" id="PTHR37422:SF13">
    <property type="entry name" value="LIPOPOLYSACCHARIDE BIOSYNTHESIS PROTEIN PA4999-RELATED"/>
    <property type="match status" value="1"/>
</dbReference>
<dbReference type="Proteomes" id="UP000181790">
    <property type="component" value="Unassembled WGS sequence"/>
</dbReference>
<evidence type="ECO:0000256" key="6">
    <source>
        <dbReference type="SAM" id="MobiDB-lite"/>
    </source>
</evidence>
<feature type="transmembrane region" description="Helical" evidence="7">
    <location>
        <begin position="196"/>
        <end position="214"/>
    </location>
</feature>
<keyword evidence="4 7" id="KW-0472">Membrane</keyword>
<feature type="transmembrane region" description="Helical" evidence="7">
    <location>
        <begin position="221"/>
        <end position="240"/>
    </location>
</feature>
<reference evidence="9 10" key="1">
    <citation type="submission" date="2016-10" db="EMBL/GenBank/DDBJ databases">
        <title>Arsenicibacter rosenii gen. nov., sp. nov., an efficient arsenic-methylating bacterium isolated from an arsenic-contaminated paddy soil.</title>
        <authorList>
            <person name="Huang K."/>
        </authorList>
    </citation>
    <scope>NUCLEOTIDE SEQUENCE [LARGE SCALE GENOMIC DNA]</scope>
    <source>
        <strain evidence="9 10">SM-1</strain>
    </source>
</reference>
<feature type="repeat" description="TPR" evidence="5">
    <location>
        <begin position="595"/>
        <end position="628"/>
    </location>
</feature>
<evidence type="ECO:0000256" key="1">
    <source>
        <dbReference type="ARBA" id="ARBA00004141"/>
    </source>
</evidence>
<feature type="transmembrane region" description="Helical" evidence="7">
    <location>
        <begin position="427"/>
        <end position="443"/>
    </location>
</feature>
<evidence type="ECO:0000256" key="5">
    <source>
        <dbReference type="PROSITE-ProRule" id="PRU00339"/>
    </source>
</evidence>
<dbReference type="InterPro" id="IPR011990">
    <property type="entry name" value="TPR-like_helical_dom_sf"/>
</dbReference>
<feature type="domain" description="O-antigen ligase-related" evidence="8">
    <location>
        <begin position="230"/>
        <end position="387"/>
    </location>
</feature>
<keyword evidence="3 7" id="KW-1133">Transmembrane helix</keyword>
<feature type="transmembrane region" description="Helical" evidence="7">
    <location>
        <begin position="158"/>
        <end position="176"/>
    </location>
</feature>
<feature type="transmembrane region" description="Helical" evidence="7">
    <location>
        <begin position="71"/>
        <end position="89"/>
    </location>
</feature>
<dbReference type="Pfam" id="PF04932">
    <property type="entry name" value="Wzy_C"/>
    <property type="match status" value="1"/>
</dbReference>
<feature type="compositionally biased region" description="Polar residues" evidence="6">
    <location>
        <begin position="1"/>
        <end position="14"/>
    </location>
</feature>
<keyword evidence="10" id="KW-1185">Reference proteome</keyword>
<feature type="transmembrane region" description="Helical" evidence="7">
    <location>
        <begin position="463"/>
        <end position="483"/>
    </location>
</feature>
<name>A0A1S2VF63_9BACT</name>
<feature type="transmembrane region" description="Helical" evidence="7">
    <location>
        <begin position="43"/>
        <end position="65"/>
    </location>
</feature>
<protein>
    <recommendedName>
        <fullName evidence="8">O-antigen ligase-related domain-containing protein</fullName>
    </recommendedName>
</protein>
<keyword evidence="2 7" id="KW-0812">Transmembrane</keyword>
<dbReference type="PROSITE" id="PS50293">
    <property type="entry name" value="TPR_REGION"/>
    <property type="match status" value="1"/>
</dbReference>
<evidence type="ECO:0000256" key="7">
    <source>
        <dbReference type="SAM" id="Phobius"/>
    </source>
</evidence>